<evidence type="ECO:0000313" key="1">
    <source>
        <dbReference type="EMBL" id="TSD68133.1"/>
    </source>
</evidence>
<keyword evidence="2" id="KW-1185">Reference proteome</keyword>
<sequence>MPRSLADGRTKFTLLTTKPANPASPTATELNAGIDASCAVLASDFAFGAAASDKLNEGALCEDSNANTSTRSNWQANFTLFRYYDSSGESAPDEGDDAFQAVKVKGTTLWAYARRSPKRSTEDWADGDEIFLGAEISTDNLLPPSDMGGWIKWRQEADVQAGYPFIEVAAA</sequence>
<reference evidence="1 2" key="1">
    <citation type="submission" date="2019-07" db="EMBL/GenBank/DDBJ databases">
        <authorList>
            <person name="Zhao L.H."/>
        </authorList>
    </citation>
    <scope>NUCLEOTIDE SEQUENCE [LARGE SCALE GENOMIC DNA]</scope>
    <source>
        <strain evidence="1 2">Co35</strain>
    </source>
</reference>
<organism evidence="1 2">
    <name type="scientific">Aeromicrobium piscarium</name>
    <dbReference type="NCBI Taxonomy" id="2590901"/>
    <lineage>
        <taxon>Bacteria</taxon>
        <taxon>Bacillati</taxon>
        <taxon>Actinomycetota</taxon>
        <taxon>Actinomycetes</taxon>
        <taxon>Propionibacteriales</taxon>
        <taxon>Nocardioidaceae</taxon>
        <taxon>Aeromicrobium</taxon>
    </lineage>
</organism>
<evidence type="ECO:0008006" key="3">
    <source>
        <dbReference type="Google" id="ProtNLM"/>
    </source>
</evidence>
<dbReference type="RefSeq" id="WP_143911081.1">
    <property type="nucleotide sequence ID" value="NZ_VLNT01000001.1"/>
</dbReference>
<comment type="caution">
    <text evidence="1">The sequence shown here is derived from an EMBL/GenBank/DDBJ whole genome shotgun (WGS) entry which is preliminary data.</text>
</comment>
<dbReference type="Proteomes" id="UP000316988">
    <property type="component" value="Unassembled WGS sequence"/>
</dbReference>
<dbReference type="Pfam" id="PF25595">
    <property type="entry name" value="Phage_TTP_16"/>
    <property type="match status" value="1"/>
</dbReference>
<evidence type="ECO:0000313" key="2">
    <source>
        <dbReference type="Proteomes" id="UP000316988"/>
    </source>
</evidence>
<dbReference type="OrthoDB" id="4954823at2"/>
<protein>
    <recommendedName>
        <fullName evidence="3">Major tail protein</fullName>
    </recommendedName>
</protein>
<proteinExistence type="predicted"/>
<accession>A0A554SP41</accession>
<dbReference type="InterPro" id="IPR058009">
    <property type="entry name" value="TTP_Phage_16"/>
</dbReference>
<dbReference type="EMBL" id="VLNT01000001">
    <property type="protein sequence ID" value="TSD68133.1"/>
    <property type="molecule type" value="Genomic_DNA"/>
</dbReference>
<name>A0A554SP41_9ACTN</name>
<gene>
    <name evidence="1" type="ORF">FNM00_00615</name>
</gene>
<dbReference type="AlphaFoldDB" id="A0A554SP41"/>